<gene>
    <name evidence="2" type="ORF">LCGC14_1593340</name>
</gene>
<comment type="caution">
    <text evidence="2">The sequence shown here is derived from an EMBL/GenBank/DDBJ whole genome shotgun (WGS) entry which is preliminary data.</text>
</comment>
<accession>A0A0F9IDT0</accession>
<name>A0A0F9IDT0_9ZZZZ</name>
<organism evidence="2">
    <name type="scientific">marine sediment metagenome</name>
    <dbReference type="NCBI Taxonomy" id="412755"/>
    <lineage>
        <taxon>unclassified sequences</taxon>
        <taxon>metagenomes</taxon>
        <taxon>ecological metagenomes</taxon>
    </lineage>
</organism>
<evidence type="ECO:0000313" key="2">
    <source>
        <dbReference type="EMBL" id="KKM25602.1"/>
    </source>
</evidence>
<sequence length="172" mass="20188">MDDQTRVPICLLAFTVVQLALPLRYYLCPAHDPTDEQHAWRMFSEQMWSRHDLRLYWWPRATQGRTSGGGGDDGSMIHVFVAVGARQRRVCAPHQYVRLGDHFTRRWSFRLEHGPQSTLVRACEYLCERIPAAARVRYEWTLDEWRHRGQPQQKRTWRGGATCPRANSTRPL</sequence>
<evidence type="ECO:0000256" key="1">
    <source>
        <dbReference type="SAM" id="MobiDB-lite"/>
    </source>
</evidence>
<reference evidence="2" key="1">
    <citation type="journal article" date="2015" name="Nature">
        <title>Complex archaea that bridge the gap between prokaryotes and eukaryotes.</title>
        <authorList>
            <person name="Spang A."/>
            <person name="Saw J.H."/>
            <person name="Jorgensen S.L."/>
            <person name="Zaremba-Niedzwiedzka K."/>
            <person name="Martijn J."/>
            <person name="Lind A.E."/>
            <person name="van Eijk R."/>
            <person name="Schleper C."/>
            <person name="Guy L."/>
            <person name="Ettema T.J."/>
        </authorList>
    </citation>
    <scope>NUCLEOTIDE SEQUENCE</scope>
</reference>
<feature type="region of interest" description="Disordered" evidence="1">
    <location>
        <begin position="151"/>
        <end position="172"/>
    </location>
</feature>
<protein>
    <submittedName>
        <fullName evidence="2">Uncharacterized protein</fullName>
    </submittedName>
</protein>
<dbReference type="AlphaFoldDB" id="A0A0F9IDT0"/>
<dbReference type="EMBL" id="LAZR01012683">
    <property type="protein sequence ID" value="KKM25602.1"/>
    <property type="molecule type" value="Genomic_DNA"/>
</dbReference>
<proteinExistence type="predicted"/>